<dbReference type="Gene3D" id="3.40.50.620">
    <property type="entry name" value="HUPs"/>
    <property type="match status" value="1"/>
</dbReference>
<feature type="domain" description="UspA" evidence="1">
    <location>
        <begin position="26"/>
        <end position="143"/>
    </location>
</feature>
<gene>
    <name evidence="2" type="ORF">IDF66_21765</name>
</gene>
<comment type="caution">
    <text evidence="2">The sequence shown here is derived from an EMBL/GenBank/DDBJ whole genome shotgun (WGS) entry which is preliminary data.</text>
</comment>
<name>A0ABR7WHM6_9ACTN</name>
<protein>
    <submittedName>
        <fullName evidence="2">Universal stress protein</fullName>
    </submittedName>
</protein>
<dbReference type="InterPro" id="IPR014729">
    <property type="entry name" value="Rossmann-like_a/b/a_fold"/>
</dbReference>
<evidence type="ECO:0000313" key="3">
    <source>
        <dbReference type="Proteomes" id="UP000602395"/>
    </source>
</evidence>
<accession>A0ABR7WHM6</accession>
<dbReference type="Pfam" id="PF00582">
    <property type="entry name" value="Usp"/>
    <property type="match status" value="1"/>
</dbReference>
<reference evidence="2 3" key="1">
    <citation type="submission" date="2020-09" db="EMBL/GenBank/DDBJ databases">
        <title>Novel species in genus Gordonia.</title>
        <authorList>
            <person name="Zhang G."/>
        </authorList>
    </citation>
    <scope>NUCLEOTIDE SEQUENCE [LARGE SCALE GENOMIC DNA]</scope>
    <source>
        <strain evidence="2 3">ON-33</strain>
    </source>
</reference>
<dbReference type="RefSeq" id="WP_190268586.1">
    <property type="nucleotide sequence ID" value="NZ_BAABAD010000004.1"/>
</dbReference>
<dbReference type="EMBL" id="JACWMS010000005">
    <property type="protein sequence ID" value="MBD1322215.1"/>
    <property type="molecule type" value="Genomic_DNA"/>
</dbReference>
<dbReference type="InterPro" id="IPR006016">
    <property type="entry name" value="UspA"/>
</dbReference>
<dbReference type="SUPFAM" id="SSF52402">
    <property type="entry name" value="Adenine nucleotide alpha hydrolases-like"/>
    <property type="match status" value="1"/>
</dbReference>
<keyword evidence="3" id="KW-1185">Reference proteome</keyword>
<sequence>MTISEIFHPHQARTATAIDRLPVRGPIVVGYTGSPVSTRALETVLRAADAHVRISLVCAVTPIRPPRSTSFMHDALKSEAYLLSDRASIDEQLRRGVEALHAHSLEPETAVAIEGDPVRVLSRAARELEAAQVVVGMRDDRPTGQVRRIARALPDDVALFATSGDAHLRLVHTRRIRRGVRTLAPEPIGRAVGA</sequence>
<dbReference type="Proteomes" id="UP000602395">
    <property type="component" value="Unassembled WGS sequence"/>
</dbReference>
<evidence type="ECO:0000259" key="1">
    <source>
        <dbReference type="Pfam" id="PF00582"/>
    </source>
</evidence>
<organism evidence="2 3">
    <name type="scientific">Gordonia hankookensis</name>
    <dbReference type="NCBI Taxonomy" id="589403"/>
    <lineage>
        <taxon>Bacteria</taxon>
        <taxon>Bacillati</taxon>
        <taxon>Actinomycetota</taxon>
        <taxon>Actinomycetes</taxon>
        <taxon>Mycobacteriales</taxon>
        <taxon>Gordoniaceae</taxon>
        <taxon>Gordonia</taxon>
    </lineage>
</organism>
<proteinExistence type="predicted"/>
<evidence type="ECO:0000313" key="2">
    <source>
        <dbReference type="EMBL" id="MBD1322215.1"/>
    </source>
</evidence>